<keyword evidence="5" id="KW-0067">ATP-binding</keyword>
<evidence type="ECO:0000256" key="1">
    <source>
        <dbReference type="ARBA" id="ARBA00009156"/>
    </source>
</evidence>
<organism evidence="10 11">
    <name type="scientific">Catenulispora subtropica</name>
    <dbReference type="NCBI Taxonomy" id="450798"/>
    <lineage>
        <taxon>Bacteria</taxon>
        <taxon>Bacillati</taxon>
        <taxon>Actinomycetota</taxon>
        <taxon>Actinomycetes</taxon>
        <taxon>Catenulisporales</taxon>
        <taxon>Catenulisporaceae</taxon>
        <taxon>Catenulispora</taxon>
    </lineage>
</organism>
<dbReference type="SUPFAM" id="SSF53067">
    <property type="entry name" value="Actin-like ATPase domain"/>
    <property type="match status" value="2"/>
</dbReference>
<evidence type="ECO:0000259" key="8">
    <source>
        <dbReference type="Pfam" id="PF00370"/>
    </source>
</evidence>
<keyword evidence="3" id="KW-0547">Nucleotide-binding</keyword>
<dbReference type="Proteomes" id="UP001499854">
    <property type="component" value="Unassembled WGS sequence"/>
</dbReference>
<comment type="caution">
    <text evidence="10">The sequence shown here is derived from an EMBL/GenBank/DDBJ whole genome shotgun (WGS) entry which is preliminary data.</text>
</comment>
<dbReference type="Gene3D" id="3.30.420.40">
    <property type="match status" value="2"/>
</dbReference>
<evidence type="ECO:0000256" key="2">
    <source>
        <dbReference type="ARBA" id="ARBA00022679"/>
    </source>
</evidence>
<dbReference type="InterPro" id="IPR043129">
    <property type="entry name" value="ATPase_NBD"/>
</dbReference>
<proteinExistence type="inferred from homology"/>
<accession>A0ABN2SBZ3</accession>
<dbReference type="RefSeq" id="WP_344659721.1">
    <property type="nucleotide sequence ID" value="NZ_BAAAQM010000032.1"/>
</dbReference>
<evidence type="ECO:0000256" key="5">
    <source>
        <dbReference type="ARBA" id="ARBA00022840"/>
    </source>
</evidence>
<keyword evidence="2" id="KW-0808">Transferase</keyword>
<keyword evidence="6" id="KW-1015">Disulfide bond</keyword>
<dbReference type="Pfam" id="PF02782">
    <property type="entry name" value="FGGY_C"/>
    <property type="match status" value="1"/>
</dbReference>
<evidence type="ECO:0000256" key="6">
    <source>
        <dbReference type="ARBA" id="ARBA00023157"/>
    </source>
</evidence>
<dbReference type="EMBL" id="BAAAQM010000032">
    <property type="protein sequence ID" value="GAA1983765.1"/>
    <property type="molecule type" value="Genomic_DNA"/>
</dbReference>
<evidence type="ECO:0000313" key="10">
    <source>
        <dbReference type="EMBL" id="GAA1983765.1"/>
    </source>
</evidence>
<evidence type="ECO:0000256" key="3">
    <source>
        <dbReference type="ARBA" id="ARBA00022741"/>
    </source>
</evidence>
<protein>
    <submittedName>
        <fullName evidence="10">Rhamnulokinase family protein</fullName>
    </submittedName>
</protein>
<evidence type="ECO:0000313" key="11">
    <source>
        <dbReference type="Proteomes" id="UP001499854"/>
    </source>
</evidence>
<evidence type="ECO:0000256" key="7">
    <source>
        <dbReference type="ARBA" id="ARBA00023308"/>
    </source>
</evidence>
<dbReference type="PANTHER" id="PTHR10196">
    <property type="entry name" value="SUGAR KINASE"/>
    <property type="match status" value="1"/>
</dbReference>
<keyword evidence="11" id="KW-1185">Reference proteome</keyword>
<evidence type="ECO:0000259" key="9">
    <source>
        <dbReference type="Pfam" id="PF02782"/>
    </source>
</evidence>
<feature type="domain" description="Carbohydrate kinase FGGY N-terminal" evidence="8">
    <location>
        <begin position="74"/>
        <end position="248"/>
    </location>
</feature>
<dbReference type="PANTHER" id="PTHR10196:SF93">
    <property type="entry name" value="L-RHAMNULOKINASE"/>
    <property type="match status" value="1"/>
</dbReference>
<dbReference type="InterPro" id="IPR013449">
    <property type="entry name" value="Rhamnulokinase"/>
</dbReference>
<comment type="similarity">
    <text evidence="1">Belongs to the FGGY kinase family.</text>
</comment>
<sequence>MSARSGPGARRVAAVDLGATSGRVMVGLVGADTLQLTEAHRFENRPVQVGEALHWDVLALYQGVLDGLRAAGPVDSVGVDSWAVDYGLVDADGVLLGNPRHYRDPRTTPEVVEGVWKRIGGAEALYQATGLQHLPFNTVFQLAAARGSAQLAAARAVLLIPDLIGHWLSGTVGAESTNASTTGLFDATTRSWSPAAVEAAGIASSLLPPLREPGTFAGPLLPRVTEHTGLAADTRLAIVASHDTASAVAAVPATGPEFAYISCGTWSLAGIELTTPVLTEASRQAGFTNELGVDGTIRYLRNVMGLWLLNESRRVWQDHGIPADLETLLAQAAAAEPFACLIDPNDPRFLPPGDIPDRIRRFCADTGQPPPPTPGATVRCILESLALAHRHTLRQAATLAHRSLGTVHLVGGGSHNALLCQWTADALGLPVIAGPAEATAVGNVLMQGRAHGLLADLAAMRHLVAASHRLCRYEPSGDEAAWDHAAERVGLG</sequence>
<evidence type="ECO:0000256" key="4">
    <source>
        <dbReference type="ARBA" id="ARBA00022777"/>
    </source>
</evidence>
<keyword evidence="4" id="KW-0418">Kinase</keyword>
<dbReference type="Pfam" id="PF00370">
    <property type="entry name" value="FGGY_N"/>
    <property type="match status" value="1"/>
</dbReference>
<feature type="domain" description="Carbohydrate kinase FGGY C-terminal" evidence="9">
    <location>
        <begin position="259"/>
        <end position="450"/>
    </location>
</feature>
<reference evidence="10 11" key="1">
    <citation type="journal article" date="2019" name="Int. J. Syst. Evol. Microbiol.">
        <title>The Global Catalogue of Microorganisms (GCM) 10K type strain sequencing project: providing services to taxonomists for standard genome sequencing and annotation.</title>
        <authorList>
            <consortium name="The Broad Institute Genomics Platform"/>
            <consortium name="The Broad Institute Genome Sequencing Center for Infectious Disease"/>
            <person name="Wu L."/>
            <person name="Ma J."/>
        </authorList>
    </citation>
    <scope>NUCLEOTIDE SEQUENCE [LARGE SCALE GENOMIC DNA]</scope>
    <source>
        <strain evidence="10 11">JCM 16013</strain>
    </source>
</reference>
<gene>
    <name evidence="10" type="ORF">GCM10009838_51930</name>
</gene>
<name>A0ABN2SBZ3_9ACTN</name>
<dbReference type="InterPro" id="IPR018484">
    <property type="entry name" value="FGGY_N"/>
</dbReference>
<keyword evidence="7" id="KW-0684">Rhamnose metabolism</keyword>
<dbReference type="CDD" id="cd07771">
    <property type="entry name" value="ASKHA_NBD_FGGY_RhaB-like"/>
    <property type="match status" value="1"/>
</dbReference>
<dbReference type="InterPro" id="IPR018485">
    <property type="entry name" value="FGGY_C"/>
</dbReference>